<name>A0A1C3XER3_9HYPH</name>
<keyword evidence="3" id="KW-1185">Reference proteome</keyword>
<dbReference type="AlphaFoldDB" id="A0A1C3XER3"/>
<feature type="region of interest" description="Disordered" evidence="1">
    <location>
        <begin position="157"/>
        <end position="177"/>
    </location>
</feature>
<reference evidence="3" key="1">
    <citation type="submission" date="2016-08" db="EMBL/GenBank/DDBJ databases">
        <authorList>
            <person name="Varghese N."/>
            <person name="Submissions Spin"/>
        </authorList>
    </citation>
    <scope>NUCLEOTIDE SEQUENCE [LARGE SCALE GENOMIC DNA]</scope>
    <source>
        <strain evidence="3">HAMBI 2971</strain>
    </source>
</reference>
<accession>A0A1C3XER3</accession>
<evidence type="ECO:0000256" key="1">
    <source>
        <dbReference type="SAM" id="MobiDB-lite"/>
    </source>
</evidence>
<gene>
    <name evidence="2" type="ORF">GA0061102_10984</name>
</gene>
<sequence>MLTQAGKMANGGRLLSLGLLLAGLLPANVLAGPEACTAIRDAASHTMEAARVRMRQVLQLSSGTQVQREWRLIGDRRYRKQGHDSWVKDERPSDWMQMRGMKISSCKRADHEVINGAPATVWAYSRDLEGERGTVKMWIDETSSRILRTYIEFEPSKSPYRQSDSRFDYSNDIERPE</sequence>
<feature type="compositionally biased region" description="Basic and acidic residues" evidence="1">
    <location>
        <begin position="163"/>
        <end position="177"/>
    </location>
</feature>
<proteinExistence type="predicted"/>
<evidence type="ECO:0000313" key="2">
    <source>
        <dbReference type="EMBL" id="SCB50699.1"/>
    </source>
</evidence>
<evidence type="ECO:0000313" key="3">
    <source>
        <dbReference type="Proteomes" id="UP000199435"/>
    </source>
</evidence>
<organism evidence="2 3">
    <name type="scientific">Rhizobium miluonense</name>
    <dbReference type="NCBI Taxonomy" id="411945"/>
    <lineage>
        <taxon>Bacteria</taxon>
        <taxon>Pseudomonadati</taxon>
        <taxon>Pseudomonadota</taxon>
        <taxon>Alphaproteobacteria</taxon>
        <taxon>Hyphomicrobiales</taxon>
        <taxon>Rhizobiaceae</taxon>
        <taxon>Rhizobium/Agrobacterium group</taxon>
        <taxon>Rhizobium</taxon>
    </lineage>
</organism>
<dbReference type="EMBL" id="FMAH01000098">
    <property type="protein sequence ID" value="SCB50699.1"/>
    <property type="molecule type" value="Genomic_DNA"/>
</dbReference>
<protein>
    <submittedName>
        <fullName evidence="2">Uncharacterized protein</fullName>
    </submittedName>
</protein>
<dbReference type="Proteomes" id="UP000199435">
    <property type="component" value="Unassembled WGS sequence"/>
</dbReference>